<keyword evidence="1" id="KW-1133">Transmembrane helix</keyword>
<keyword evidence="1" id="KW-0472">Membrane</keyword>
<evidence type="ECO:0000313" key="2">
    <source>
        <dbReference type="EMBL" id="CAE2202349.1"/>
    </source>
</evidence>
<gene>
    <name evidence="2" type="ORF">OAUR00152_LOCUS1229</name>
</gene>
<keyword evidence="1" id="KW-0812">Transmembrane</keyword>
<sequence>MATNGGSTRKGQKLTGMFVTITACIFVASCLHSLLSPGEKRQSNVRTGTQLAGVVTKSAASNATRCTYQPRDQEDCIFALTNRIPPTKHNHWGFFGDSHMSHLFRDRSAIFTEHYEAVQKKCSCQASQSTDRCNQHAAYGFKKRDPWEKSNTNLEGPVGYGRETDGCTDLSGHIHRLLQCDVSCSEPFASYHLVEFARDVELQTPESRYTQENVMSYLRRETESLGKMTCAVGTLYHDVKLGGGDEAVYLANVRWYLGLLLRGPCSHVVWIGAPARSQEVGVPQSIDLLKKWNGGVEDILRSTEFRAFTTFVDQLEATRGWPHRDAVHLDETYSKHLGELFSKVMATKRDESSNGKGVVSSESQSFT</sequence>
<dbReference type="AlphaFoldDB" id="A0A7S4HKV8"/>
<organism evidence="2">
    <name type="scientific">Odontella aurita</name>
    <dbReference type="NCBI Taxonomy" id="265563"/>
    <lineage>
        <taxon>Eukaryota</taxon>
        <taxon>Sar</taxon>
        <taxon>Stramenopiles</taxon>
        <taxon>Ochrophyta</taxon>
        <taxon>Bacillariophyta</taxon>
        <taxon>Mediophyceae</taxon>
        <taxon>Biddulphiophycidae</taxon>
        <taxon>Eupodiscales</taxon>
        <taxon>Odontellaceae</taxon>
        <taxon>Odontella</taxon>
    </lineage>
</organism>
<protein>
    <submittedName>
        <fullName evidence="2">Uncharacterized protein</fullName>
    </submittedName>
</protein>
<reference evidence="2" key="1">
    <citation type="submission" date="2021-01" db="EMBL/GenBank/DDBJ databases">
        <authorList>
            <person name="Corre E."/>
            <person name="Pelletier E."/>
            <person name="Niang G."/>
            <person name="Scheremetjew M."/>
            <person name="Finn R."/>
            <person name="Kale V."/>
            <person name="Holt S."/>
            <person name="Cochrane G."/>
            <person name="Meng A."/>
            <person name="Brown T."/>
            <person name="Cohen L."/>
        </authorList>
    </citation>
    <scope>NUCLEOTIDE SEQUENCE</scope>
    <source>
        <strain evidence="2">Isolate 1302-5</strain>
    </source>
</reference>
<accession>A0A7S4HKV8</accession>
<dbReference type="EMBL" id="HBKQ01001814">
    <property type="protein sequence ID" value="CAE2202349.1"/>
    <property type="molecule type" value="Transcribed_RNA"/>
</dbReference>
<evidence type="ECO:0000256" key="1">
    <source>
        <dbReference type="SAM" id="Phobius"/>
    </source>
</evidence>
<proteinExistence type="predicted"/>
<feature type="transmembrane region" description="Helical" evidence="1">
    <location>
        <begin position="14"/>
        <end position="35"/>
    </location>
</feature>
<name>A0A7S4HKV8_9STRA</name>